<reference evidence="1" key="1">
    <citation type="submission" date="2019-10" db="EMBL/GenBank/DDBJ databases">
        <authorList>
            <consortium name="DOE Joint Genome Institute"/>
            <person name="Kuo A."/>
            <person name="Miyauchi S."/>
            <person name="Kiss E."/>
            <person name="Drula E."/>
            <person name="Kohler A."/>
            <person name="Sanchez-Garcia M."/>
            <person name="Andreopoulos B."/>
            <person name="Barry K.W."/>
            <person name="Bonito G."/>
            <person name="Buee M."/>
            <person name="Carver A."/>
            <person name="Chen C."/>
            <person name="Cichocki N."/>
            <person name="Clum A."/>
            <person name="Culley D."/>
            <person name="Crous P.W."/>
            <person name="Fauchery L."/>
            <person name="Girlanda M."/>
            <person name="Hayes R."/>
            <person name="Keri Z."/>
            <person name="LaButti K."/>
            <person name="Lipzen A."/>
            <person name="Lombard V."/>
            <person name="Magnuson J."/>
            <person name="Maillard F."/>
            <person name="Morin E."/>
            <person name="Murat C."/>
            <person name="Nolan M."/>
            <person name="Ohm R."/>
            <person name="Pangilinan J."/>
            <person name="Pereira M."/>
            <person name="Perotto S."/>
            <person name="Peter M."/>
            <person name="Riley R."/>
            <person name="Sitrit Y."/>
            <person name="Stielow B."/>
            <person name="Szollosi G."/>
            <person name="Zifcakova L."/>
            <person name="Stursova M."/>
            <person name="Spatafora J.W."/>
            <person name="Tedersoo L."/>
            <person name="Vaario L.-M."/>
            <person name="Yamada A."/>
            <person name="Yan M."/>
            <person name="Wang P."/>
            <person name="Xu J."/>
            <person name="Bruns T."/>
            <person name="Baldrian P."/>
            <person name="Vilgalys R."/>
            <person name="Henrissat B."/>
            <person name="Grigoriev I.V."/>
            <person name="Hibbett D."/>
            <person name="Nagy L.G."/>
            <person name="Martin F.M."/>
        </authorList>
    </citation>
    <scope>NUCLEOTIDE SEQUENCE</scope>
    <source>
        <strain evidence="1">BED1</strain>
    </source>
</reference>
<dbReference type="AlphaFoldDB" id="A0AAD4G4R5"/>
<evidence type="ECO:0000313" key="2">
    <source>
        <dbReference type="Proteomes" id="UP001194468"/>
    </source>
</evidence>
<gene>
    <name evidence="1" type="ORF">L210DRAFT_3589516</name>
</gene>
<protein>
    <submittedName>
        <fullName evidence="1">Uncharacterized protein</fullName>
    </submittedName>
</protein>
<evidence type="ECO:0000313" key="1">
    <source>
        <dbReference type="EMBL" id="KAF8414879.1"/>
    </source>
</evidence>
<proteinExistence type="predicted"/>
<organism evidence="1 2">
    <name type="scientific">Boletus edulis BED1</name>
    <dbReference type="NCBI Taxonomy" id="1328754"/>
    <lineage>
        <taxon>Eukaryota</taxon>
        <taxon>Fungi</taxon>
        <taxon>Dikarya</taxon>
        <taxon>Basidiomycota</taxon>
        <taxon>Agaricomycotina</taxon>
        <taxon>Agaricomycetes</taxon>
        <taxon>Agaricomycetidae</taxon>
        <taxon>Boletales</taxon>
        <taxon>Boletineae</taxon>
        <taxon>Boletaceae</taxon>
        <taxon>Boletoideae</taxon>
        <taxon>Boletus</taxon>
    </lineage>
</organism>
<dbReference type="Proteomes" id="UP001194468">
    <property type="component" value="Unassembled WGS sequence"/>
</dbReference>
<accession>A0AAD4G4R5</accession>
<reference evidence="1" key="2">
    <citation type="journal article" date="2020" name="Nat. Commun.">
        <title>Large-scale genome sequencing of mycorrhizal fungi provides insights into the early evolution of symbiotic traits.</title>
        <authorList>
            <person name="Miyauchi S."/>
            <person name="Kiss E."/>
            <person name="Kuo A."/>
            <person name="Drula E."/>
            <person name="Kohler A."/>
            <person name="Sanchez-Garcia M."/>
            <person name="Morin E."/>
            <person name="Andreopoulos B."/>
            <person name="Barry K.W."/>
            <person name="Bonito G."/>
            <person name="Buee M."/>
            <person name="Carver A."/>
            <person name="Chen C."/>
            <person name="Cichocki N."/>
            <person name="Clum A."/>
            <person name="Culley D."/>
            <person name="Crous P.W."/>
            <person name="Fauchery L."/>
            <person name="Girlanda M."/>
            <person name="Hayes R.D."/>
            <person name="Keri Z."/>
            <person name="LaButti K."/>
            <person name="Lipzen A."/>
            <person name="Lombard V."/>
            <person name="Magnuson J."/>
            <person name="Maillard F."/>
            <person name="Murat C."/>
            <person name="Nolan M."/>
            <person name="Ohm R.A."/>
            <person name="Pangilinan J."/>
            <person name="Pereira M.F."/>
            <person name="Perotto S."/>
            <person name="Peter M."/>
            <person name="Pfister S."/>
            <person name="Riley R."/>
            <person name="Sitrit Y."/>
            <person name="Stielow J.B."/>
            <person name="Szollosi G."/>
            <person name="Zifcakova L."/>
            <person name="Stursova M."/>
            <person name="Spatafora J.W."/>
            <person name="Tedersoo L."/>
            <person name="Vaario L.M."/>
            <person name="Yamada A."/>
            <person name="Yan M."/>
            <person name="Wang P."/>
            <person name="Xu J."/>
            <person name="Bruns T."/>
            <person name="Baldrian P."/>
            <person name="Vilgalys R."/>
            <person name="Dunand C."/>
            <person name="Henrissat B."/>
            <person name="Grigoriev I.V."/>
            <person name="Hibbett D."/>
            <person name="Nagy L.G."/>
            <person name="Martin F.M."/>
        </authorList>
    </citation>
    <scope>NUCLEOTIDE SEQUENCE</scope>
    <source>
        <strain evidence="1">BED1</strain>
    </source>
</reference>
<keyword evidence="2" id="KW-1185">Reference proteome</keyword>
<name>A0AAD4G4R5_BOLED</name>
<dbReference type="EMBL" id="WHUW01000409">
    <property type="protein sequence ID" value="KAF8414879.1"/>
    <property type="molecule type" value="Genomic_DNA"/>
</dbReference>
<sequence>MVSVGIIRARRVSWTRGMRWTVQQLPETPSNCSRISCRNAPWSPGPVRYNWQGEYNG</sequence>
<comment type="caution">
    <text evidence="1">The sequence shown here is derived from an EMBL/GenBank/DDBJ whole genome shotgun (WGS) entry which is preliminary data.</text>
</comment>